<accession>A0ABN7WAK8</accession>
<evidence type="ECO:0000313" key="1">
    <source>
        <dbReference type="EMBL" id="CAG8823373.1"/>
    </source>
</evidence>
<organism evidence="1 2">
    <name type="scientific">Gigaspora margarita</name>
    <dbReference type="NCBI Taxonomy" id="4874"/>
    <lineage>
        <taxon>Eukaryota</taxon>
        <taxon>Fungi</taxon>
        <taxon>Fungi incertae sedis</taxon>
        <taxon>Mucoromycota</taxon>
        <taxon>Glomeromycotina</taxon>
        <taxon>Glomeromycetes</taxon>
        <taxon>Diversisporales</taxon>
        <taxon>Gigasporaceae</taxon>
        <taxon>Gigaspora</taxon>
    </lineage>
</organism>
<dbReference type="EMBL" id="CAJVQB010036030">
    <property type="protein sequence ID" value="CAG8823373.1"/>
    <property type="molecule type" value="Genomic_DNA"/>
</dbReference>
<proteinExistence type="predicted"/>
<protein>
    <submittedName>
        <fullName evidence="1">2924_t:CDS:1</fullName>
    </submittedName>
</protein>
<sequence length="133" mass="15372">MSNKDLFKLSFGQEFEYASFENTTRIAYLKDIKQTVALKSLDFDTEHSFDNIATELITQGSETKTYYMVLQYANSGDLRCYLNPFNNNSKLTPSEKLEIQEEKEIEKSKVEKSFASKGVDRLKMHETVTNNVM</sequence>
<dbReference type="Proteomes" id="UP000789901">
    <property type="component" value="Unassembled WGS sequence"/>
</dbReference>
<name>A0ABN7WAK8_GIGMA</name>
<reference evidence="1 2" key="1">
    <citation type="submission" date="2021-06" db="EMBL/GenBank/DDBJ databases">
        <authorList>
            <person name="Kallberg Y."/>
            <person name="Tangrot J."/>
            <person name="Rosling A."/>
        </authorList>
    </citation>
    <scope>NUCLEOTIDE SEQUENCE [LARGE SCALE GENOMIC DNA]</scope>
    <source>
        <strain evidence="1 2">120-4 pot B 10/14</strain>
    </source>
</reference>
<comment type="caution">
    <text evidence="1">The sequence shown here is derived from an EMBL/GenBank/DDBJ whole genome shotgun (WGS) entry which is preliminary data.</text>
</comment>
<evidence type="ECO:0000313" key="2">
    <source>
        <dbReference type="Proteomes" id="UP000789901"/>
    </source>
</evidence>
<keyword evidence="2" id="KW-1185">Reference proteome</keyword>
<gene>
    <name evidence="1" type="ORF">GMARGA_LOCUS28320</name>
</gene>